<protein>
    <submittedName>
        <fullName evidence="1">Uncharacterized protein</fullName>
    </submittedName>
</protein>
<proteinExistence type="predicted"/>
<gene>
    <name evidence="1" type="ORF">AAJCM20276_30300</name>
</gene>
<evidence type="ECO:0000313" key="2">
    <source>
        <dbReference type="Proteomes" id="UP000515220"/>
    </source>
</evidence>
<name>A0A6S6PNR3_ACEAC</name>
<dbReference type="EMBL" id="AP023326">
    <property type="protein sequence ID" value="BCI68406.1"/>
    <property type="molecule type" value="Genomic_DNA"/>
</dbReference>
<reference evidence="1 2" key="1">
    <citation type="submission" date="2020-07" db="EMBL/GenBank/DDBJ databases">
        <title>Complete Genome Sequence of an acetic acid bacterium, Acetobacter aceti JCM20276.</title>
        <authorList>
            <person name="Hirose Y."/>
            <person name="Mihara H."/>
        </authorList>
    </citation>
    <scope>NUCLEOTIDE SEQUENCE [LARGE SCALE GENOMIC DNA]</scope>
    <source>
        <strain evidence="1 2">JCM20276</strain>
    </source>
</reference>
<dbReference type="AlphaFoldDB" id="A0A6S6PNR3"/>
<evidence type="ECO:0000313" key="1">
    <source>
        <dbReference type="EMBL" id="BCI68406.1"/>
    </source>
</evidence>
<accession>A0A6S6PNR3</accession>
<sequence length="54" mass="5933">MTGGSGPEQFCLPPVNRQPERAFLSGSEWLYNAGETPEISVSGYLDQQESLTEE</sequence>
<dbReference type="Proteomes" id="UP000515220">
    <property type="component" value="Chromosome"/>
</dbReference>
<organism evidence="1 2">
    <name type="scientific">Acetobacter aceti</name>
    <dbReference type="NCBI Taxonomy" id="435"/>
    <lineage>
        <taxon>Bacteria</taxon>
        <taxon>Pseudomonadati</taxon>
        <taxon>Pseudomonadota</taxon>
        <taxon>Alphaproteobacteria</taxon>
        <taxon>Acetobacterales</taxon>
        <taxon>Acetobacteraceae</taxon>
        <taxon>Acetobacter</taxon>
        <taxon>Acetobacter subgen. Acetobacter</taxon>
    </lineage>
</organism>